<evidence type="ECO:0000313" key="2">
    <source>
        <dbReference type="EMBL" id="TMW61390.1"/>
    </source>
</evidence>
<protein>
    <recommendedName>
        <fullName evidence="4">FYVE-type domain-containing protein</fullName>
    </recommendedName>
</protein>
<feature type="compositionally biased region" description="Low complexity" evidence="1">
    <location>
        <begin position="80"/>
        <end position="95"/>
    </location>
</feature>
<reference evidence="2" key="1">
    <citation type="submission" date="2019-03" db="EMBL/GenBank/DDBJ databases">
        <title>Long read genome sequence of the mycoparasitic Pythium oligandrum ATCC 38472 isolated from sugarbeet rhizosphere.</title>
        <authorList>
            <person name="Gaulin E."/>
        </authorList>
    </citation>
    <scope>NUCLEOTIDE SEQUENCE</scope>
    <source>
        <strain evidence="2">ATCC 38472_TT</strain>
    </source>
</reference>
<dbReference type="PANTHER" id="PTHR13510">
    <property type="entry name" value="FYVE-FINGER-CONTAINING RAB5 EFFECTOR PROTEIN RABENOSYN-5-RELATED"/>
    <property type="match status" value="1"/>
</dbReference>
<dbReference type="EMBL" id="SPLM01000076">
    <property type="protein sequence ID" value="TMW61390.1"/>
    <property type="molecule type" value="Genomic_DNA"/>
</dbReference>
<dbReference type="Gene3D" id="3.30.530.20">
    <property type="match status" value="1"/>
</dbReference>
<evidence type="ECO:0000256" key="1">
    <source>
        <dbReference type="SAM" id="MobiDB-lite"/>
    </source>
</evidence>
<dbReference type="AlphaFoldDB" id="A0A8K1CDW9"/>
<name>A0A8K1CDW9_PYTOL</name>
<proteinExistence type="predicted"/>
<evidence type="ECO:0008006" key="4">
    <source>
        <dbReference type="Google" id="ProtNLM"/>
    </source>
</evidence>
<sequence length="405" mass="45001">MVAGHVLPDLKLTQDEERAIVREIKGILAETIHVEDSFRQGSAAANTKMWKEVKARDDFRVYKERKPNSAIGRPKSNGGSVSMSRSASTNSSGSNSIWSIGSSDNDVGIVASVKDPQLPMIVADGYIEGVVDDVLFGALAGDEISWRMRSTYMKDRFADAKILATIVEPTQEDPYRYMGVKWFSREYPPLIAPFLQPRDYLVMEASGTARDPNGQEYGYYLIHPFRHRSLPDFSEFGIHRAQASLVYICRQATSDRVTIFGRGFVDPKGGLLRSLSVTLMAEAITNASNVVETAYAKKLGYFMTREQSRHTHLQEKTTGVCACSRKTGRRSTLTPCRACGEGICSRCTVQRKLIVDMTATDVTESSLPFCFSCVLYAKQHPPRDIAIATVVRPTAQRHVPTIVRL</sequence>
<comment type="caution">
    <text evidence="2">The sequence shown here is derived from an EMBL/GenBank/DDBJ whole genome shotgun (WGS) entry which is preliminary data.</text>
</comment>
<feature type="region of interest" description="Disordered" evidence="1">
    <location>
        <begin position="64"/>
        <end position="95"/>
    </location>
</feature>
<dbReference type="InterPro" id="IPR052727">
    <property type="entry name" value="Rab4/Rab5_effector"/>
</dbReference>
<dbReference type="InterPro" id="IPR023393">
    <property type="entry name" value="START-like_dom_sf"/>
</dbReference>
<dbReference type="OrthoDB" id="63521at2759"/>
<keyword evidence="3" id="KW-1185">Reference proteome</keyword>
<dbReference type="PANTHER" id="PTHR13510:SF44">
    <property type="entry name" value="RABENOSYN-5"/>
    <property type="match status" value="1"/>
</dbReference>
<evidence type="ECO:0000313" key="3">
    <source>
        <dbReference type="Proteomes" id="UP000794436"/>
    </source>
</evidence>
<organism evidence="2 3">
    <name type="scientific">Pythium oligandrum</name>
    <name type="common">Mycoparasitic fungus</name>
    <dbReference type="NCBI Taxonomy" id="41045"/>
    <lineage>
        <taxon>Eukaryota</taxon>
        <taxon>Sar</taxon>
        <taxon>Stramenopiles</taxon>
        <taxon>Oomycota</taxon>
        <taxon>Peronosporomycetes</taxon>
        <taxon>Pythiales</taxon>
        <taxon>Pythiaceae</taxon>
        <taxon>Pythium</taxon>
    </lineage>
</organism>
<gene>
    <name evidence="2" type="ORF">Poli38472_012581</name>
</gene>
<accession>A0A8K1CDW9</accession>
<dbReference type="Proteomes" id="UP000794436">
    <property type="component" value="Unassembled WGS sequence"/>
</dbReference>